<keyword evidence="5" id="KW-0378">Hydrolase</keyword>
<dbReference type="InterPro" id="IPR036397">
    <property type="entry name" value="RNaseH_sf"/>
</dbReference>
<keyword evidence="1" id="KW-0808">Transferase</keyword>
<dbReference type="PROSITE" id="PS50878">
    <property type="entry name" value="RT_POL"/>
    <property type="match status" value="1"/>
</dbReference>
<dbReference type="Gene3D" id="3.10.20.370">
    <property type="match status" value="1"/>
</dbReference>
<keyword evidence="3" id="KW-0540">Nuclease</keyword>
<accession>A0A4Y2TMT2</accession>
<keyword evidence="4" id="KW-0255">Endonuclease</keyword>
<dbReference type="GO" id="GO:0042575">
    <property type="term" value="C:DNA polymerase complex"/>
    <property type="evidence" value="ECO:0007669"/>
    <property type="project" value="UniProtKB-ARBA"/>
</dbReference>
<dbReference type="InterPro" id="IPR000477">
    <property type="entry name" value="RT_dom"/>
</dbReference>
<dbReference type="GO" id="GO:0015074">
    <property type="term" value="P:DNA integration"/>
    <property type="evidence" value="ECO:0007669"/>
    <property type="project" value="InterPro"/>
</dbReference>
<dbReference type="InterPro" id="IPR050951">
    <property type="entry name" value="Retrovirus_Pol_polyprotein"/>
</dbReference>
<feature type="domain" description="Reverse transcriptase" evidence="7">
    <location>
        <begin position="1"/>
        <end position="114"/>
    </location>
</feature>
<dbReference type="FunFam" id="3.10.20.370:FF:000001">
    <property type="entry name" value="Retrovirus-related Pol polyprotein from transposon 17.6-like protein"/>
    <property type="match status" value="1"/>
</dbReference>
<evidence type="ECO:0000256" key="1">
    <source>
        <dbReference type="ARBA" id="ARBA00022679"/>
    </source>
</evidence>
<dbReference type="PROSITE" id="PS50994">
    <property type="entry name" value="INTEGRASE"/>
    <property type="match status" value="1"/>
</dbReference>
<keyword evidence="6" id="KW-0695">RNA-directed DNA polymerase</keyword>
<dbReference type="Pfam" id="PF00078">
    <property type="entry name" value="RVT_1"/>
    <property type="match status" value="1"/>
</dbReference>
<sequence length="455" mass="52003">MVFFHVEVNEDCKHFTSFVVPDGQFEFNKVPFGLNTSPSVFQRYVYSIFRELMRKGIVKLYMDDLIIPAKDEDEEAFEKLKKLLTESPVLSIFQQGKTTELHTDASQQGYGAVLLQEAEDGKLHPVQYMSKKTTPAEEKYSSYELEVLAVVNALRKFRTYLMGNYFKIITDCSAFQRTMDKKDLVTRIARWALLLEEFDYEIVHRSGQRMQHVDALSRYPVAIITSDTLTARLKRAQQEDEYTQSLRSMIGSNNDSDFFDKNEILYKYVDGRELIVVPRDMQTKIINKQVQNVIVNCVPCIFTNKKSGKKDGFLNSIPKEDVPLSTYHVDFIGPLPSTNKKYQHILTIVDAFTKFTSLYPVRSTSAEDALDKLKVQQKTFGNPKRITTDRLLSPLSYSAFTSKAFGDYCTNENIQHFQITTGVPRGNGQVERIHRTLIPVLTKLSIADSNSGSSS</sequence>
<dbReference type="PANTHER" id="PTHR37984">
    <property type="entry name" value="PROTEIN CBG26694"/>
    <property type="match status" value="1"/>
</dbReference>
<dbReference type="InterPro" id="IPR043128">
    <property type="entry name" value="Rev_trsase/Diguanyl_cyclase"/>
</dbReference>
<evidence type="ECO:0000256" key="6">
    <source>
        <dbReference type="ARBA" id="ARBA00022918"/>
    </source>
</evidence>
<evidence type="ECO:0000259" key="7">
    <source>
        <dbReference type="PROSITE" id="PS50878"/>
    </source>
</evidence>
<evidence type="ECO:0000256" key="4">
    <source>
        <dbReference type="ARBA" id="ARBA00022759"/>
    </source>
</evidence>
<keyword evidence="2" id="KW-0548">Nucleotidyltransferase</keyword>
<dbReference type="InterPro" id="IPR012337">
    <property type="entry name" value="RNaseH-like_sf"/>
</dbReference>
<dbReference type="Gene3D" id="3.30.70.270">
    <property type="match status" value="1"/>
</dbReference>
<dbReference type="AlphaFoldDB" id="A0A4Y2TMT2"/>
<dbReference type="Pfam" id="PF17917">
    <property type="entry name" value="RT_RNaseH"/>
    <property type="match status" value="1"/>
</dbReference>
<dbReference type="EMBL" id="BGPR01029315">
    <property type="protein sequence ID" value="GBO01034.1"/>
    <property type="molecule type" value="Genomic_DNA"/>
</dbReference>
<proteinExistence type="predicted"/>
<dbReference type="Gene3D" id="3.30.420.10">
    <property type="entry name" value="Ribonuclease H-like superfamily/Ribonuclease H"/>
    <property type="match status" value="1"/>
</dbReference>
<dbReference type="GO" id="GO:0003964">
    <property type="term" value="F:RNA-directed DNA polymerase activity"/>
    <property type="evidence" value="ECO:0007669"/>
    <property type="project" value="UniProtKB-KW"/>
</dbReference>
<dbReference type="InterPro" id="IPR001584">
    <property type="entry name" value="Integrase_cat-core"/>
</dbReference>
<dbReference type="InterPro" id="IPR041373">
    <property type="entry name" value="RT_RNaseH"/>
</dbReference>
<protein>
    <submittedName>
        <fullName evidence="9">Transposon Tf2-11 polyprotein</fullName>
    </submittedName>
</protein>
<reference evidence="9 10" key="1">
    <citation type="journal article" date="2019" name="Sci. Rep.">
        <title>Orb-weaving spider Araneus ventricosus genome elucidates the spidroin gene catalogue.</title>
        <authorList>
            <person name="Kono N."/>
            <person name="Nakamura H."/>
            <person name="Ohtoshi R."/>
            <person name="Moran D.A.P."/>
            <person name="Shinohara A."/>
            <person name="Yoshida Y."/>
            <person name="Fujiwara M."/>
            <person name="Mori M."/>
            <person name="Tomita M."/>
            <person name="Arakawa K."/>
        </authorList>
    </citation>
    <scope>NUCLEOTIDE SEQUENCE [LARGE SCALE GENOMIC DNA]</scope>
</reference>
<dbReference type="InterPro" id="IPR043502">
    <property type="entry name" value="DNA/RNA_pol_sf"/>
</dbReference>
<dbReference type="CDD" id="cd09274">
    <property type="entry name" value="RNase_HI_RT_Ty3"/>
    <property type="match status" value="1"/>
</dbReference>
<gene>
    <name evidence="9" type="primary">Tf2-11_150</name>
    <name evidence="9" type="ORF">AVEN_102008_1</name>
</gene>
<dbReference type="PANTHER" id="PTHR37984:SF5">
    <property type="entry name" value="PROTEIN NYNRIN-LIKE"/>
    <property type="match status" value="1"/>
</dbReference>
<evidence type="ECO:0000313" key="10">
    <source>
        <dbReference type="Proteomes" id="UP000499080"/>
    </source>
</evidence>
<dbReference type="OrthoDB" id="3863715at2759"/>
<dbReference type="SUPFAM" id="SSF53098">
    <property type="entry name" value="Ribonuclease H-like"/>
    <property type="match status" value="1"/>
</dbReference>
<evidence type="ECO:0000256" key="3">
    <source>
        <dbReference type="ARBA" id="ARBA00022722"/>
    </source>
</evidence>
<name>A0A4Y2TMT2_ARAVE</name>
<evidence type="ECO:0000256" key="2">
    <source>
        <dbReference type="ARBA" id="ARBA00022695"/>
    </source>
</evidence>
<organism evidence="9 10">
    <name type="scientific">Araneus ventricosus</name>
    <name type="common">Orbweaver spider</name>
    <name type="synonym">Epeira ventricosa</name>
    <dbReference type="NCBI Taxonomy" id="182803"/>
    <lineage>
        <taxon>Eukaryota</taxon>
        <taxon>Metazoa</taxon>
        <taxon>Ecdysozoa</taxon>
        <taxon>Arthropoda</taxon>
        <taxon>Chelicerata</taxon>
        <taxon>Arachnida</taxon>
        <taxon>Araneae</taxon>
        <taxon>Araneomorphae</taxon>
        <taxon>Entelegynae</taxon>
        <taxon>Araneoidea</taxon>
        <taxon>Araneidae</taxon>
        <taxon>Araneus</taxon>
    </lineage>
</organism>
<evidence type="ECO:0000259" key="8">
    <source>
        <dbReference type="PROSITE" id="PS50994"/>
    </source>
</evidence>
<dbReference type="Gene3D" id="3.10.10.10">
    <property type="entry name" value="HIV Type 1 Reverse Transcriptase, subunit A, domain 1"/>
    <property type="match status" value="1"/>
</dbReference>
<dbReference type="Proteomes" id="UP000499080">
    <property type="component" value="Unassembled WGS sequence"/>
</dbReference>
<feature type="domain" description="Integrase catalytic" evidence="8">
    <location>
        <begin position="319"/>
        <end position="455"/>
    </location>
</feature>
<dbReference type="Pfam" id="PF00665">
    <property type="entry name" value="rve"/>
    <property type="match status" value="1"/>
</dbReference>
<dbReference type="SUPFAM" id="SSF56672">
    <property type="entry name" value="DNA/RNA polymerases"/>
    <property type="match status" value="1"/>
</dbReference>
<keyword evidence="10" id="KW-1185">Reference proteome</keyword>
<evidence type="ECO:0000256" key="5">
    <source>
        <dbReference type="ARBA" id="ARBA00022801"/>
    </source>
</evidence>
<comment type="caution">
    <text evidence="9">The sequence shown here is derived from an EMBL/GenBank/DDBJ whole genome shotgun (WGS) entry which is preliminary data.</text>
</comment>
<dbReference type="GO" id="GO:0003676">
    <property type="term" value="F:nucleic acid binding"/>
    <property type="evidence" value="ECO:0007669"/>
    <property type="project" value="InterPro"/>
</dbReference>
<evidence type="ECO:0000313" key="9">
    <source>
        <dbReference type="EMBL" id="GBO01034.1"/>
    </source>
</evidence>
<dbReference type="GO" id="GO:0004519">
    <property type="term" value="F:endonuclease activity"/>
    <property type="evidence" value="ECO:0007669"/>
    <property type="project" value="UniProtKB-KW"/>
</dbReference>